<organism evidence="1 2">
    <name type="scientific">Artemisia annua</name>
    <name type="common">Sweet wormwood</name>
    <dbReference type="NCBI Taxonomy" id="35608"/>
    <lineage>
        <taxon>Eukaryota</taxon>
        <taxon>Viridiplantae</taxon>
        <taxon>Streptophyta</taxon>
        <taxon>Embryophyta</taxon>
        <taxon>Tracheophyta</taxon>
        <taxon>Spermatophyta</taxon>
        <taxon>Magnoliopsida</taxon>
        <taxon>eudicotyledons</taxon>
        <taxon>Gunneridae</taxon>
        <taxon>Pentapetalae</taxon>
        <taxon>asterids</taxon>
        <taxon>campanulids</taxon>
        <taxon>Asterales</taxon>
        <taxon>Asteraceae</taxon>
        <taxon>Asteroideae</taxon>
        <taxon>Anthemideae</taxon>
        <taxon>Artemisiinae</taxon>
        <taxon>Artemisia</taxon>
    </lineage>
</organism>
<reference evidence="1 2" key="1">
    <citation type="journal article" date="2018" name="Mol. Plant">
        <title>The genome of Artemisia annua provides insight into the evolution of Asteraceae family and artemisinin biosynthesis.</title>
        <authorList>
            <person name="Shen Q."/>
            <person name="Zhang L."/>
            <person name="Liao Z."/>
            <person name="Wang S."/>
            <person name="Yan T."/>
            <person name="Shi P."/>
            <person name="Liu M."/>
            <person name="Fu X."/>
            <person name="Pan Q."/>
            <person name="Wang Y."/>
            <person name="Lv Z."/>
            <person name="Lu X."/>
            <person name="Zhang F."/>
            <person name="Jiang W."/>
            <person name="Ma Y."/>
            <person name="Chen M."/>
            <person name="Hao X."/>
            <person name="Li L."/>
            <person name="Tang Y."/>
            <person name="Lv G."/>
            <person name="Zhou Y."/>
            <person name="Sun X."/>
            <person name="Brodelius P.E."/>
            <person name="Rose J.K.C."/>
            <person name="Tang K."/>
        </authorList>
    </citation>
    <scope>NUCLEOTIDE SEQUENCE [LARGE SCALE GENOMIC DNA]</scope>
    <source>
        <strain evidence="2">cv. Huhao1</strain>
        <tissue evidence="1">Leaf</tissue>
    </source>
</reference>
<proteinExistence type="predicted"/>
<name>A0A2U1Q9F0_ARTAN</name>
<keyword evidence="2" id="KW-1185">Reference proteome</keyword>
<evidence type="ECO:0000313" key="2">
    <source>
        <dbReference type="Proteomes" id="UP000245207"/>
    </source>
</evidence>
<protein>
    <submittedName>
        <fullName evidence="1">Metallo-hydrolase/oxidoreductase superfamily protein</fullName>
    </submittedName>
</protein>
<dbReference type="Gene3D" id="3.10.200.10">
    <property type="entry name" value="Alpha carbonic anhydrase"/>
    <property type="match status" value="1"/>
</dbReference>
<dbReference type="PANTHER" id="PTHR36142">
    <property type="entry name" value="METALLO-HYDROLASE/OXIDOREDUCTASE SUPERFAMILY PROTEIN"/>
    <property type="match status" value="1"/>
</dbReference>
<dbReference type="SUPFAM" id="SSF51069">
    <property type="entry name" value="Carbonic anhydrase"/>
    <property type="match status" value="1"/>
</dbReference>
<accession>A0A2U1Q9F0</accession>
<sequence length="198" mass="22722">MPEIHLILMMSLKQHGFQLRWIGEAGHININGIKYQLNQIHWHTATEHTIKDKGSVWNTLFSQVMSLSASCSHDVWILTRAWCPGAIGLRPSWKRHFSSRACVEVWNHNRHRGGVFIGQAYEQYERFTGLLEPGQNYEIQTSNSSYVKVQATAGPVLGPPWQQPENGYIVTSPQGQLTLYYEPHCVYDQEIIGKERAY</sequence>
<evidence type="ECO:0000313" key="1">
    <source>
        <dbReference type="EMBL" id="PWA94628.1"/>
    </source>
</evidence>
<dbReference type="OrthoDB" id="332863at2759"/>
<comment type="caution">
    <text evidence="1">The sequence shown here is derived from an EMBL/GenBank/DDBJ whole genome shotgun (WGS) entry which is preliminary data.</text>
</comment>
<dbReference type="STRING" id="35608.A0A2U1Q9F0"/>
<dbReference type="GO" id="GO:0016787">
    <property type="term" value="F:hydrolase activity"/>
    <property type="evidence" value="ECO:0007669"/>
    <property type="project" value="UniProtKB-KW"/>
</dbReference>
<dbReference type="PANTHER" id="PTHR36142:SF2">
    <property type="entry name" value="METALLO-HYDROLASE_OXIDOREDUCTASE SUPERFAMILY PROTEIN"/>
    <property type="match status" value="1"/>
</dbReference>
<gene>
    <name evidence="1" type="ORF">CTI12_AA058280</name>
</gene>
<dbReference type="Proteomes" id="UP000245207">
    <property type="component" value="Unassembled WGS sequence"/>
</dbReference>
<keyword evidence="1" id="KW-0378">Hydrolase</keyword>
<dbReference type="InterPro" id="IPR036398">
    <property type="entry name" value="CA_dom_sf"/>
</dbReference>
<dbReference type="EMBL" id="PKPP01000300">
    <property type="protein sequence ID" value="PWA94628.1"/>
    <property type="molecule type" value="Genomic_DNA"/>
</dbReference>
<dbReference type="AlphaFoldDB" id="A0A2U1Q9F0"/>